<keyword evidence="2" id="KW-1185">Reference proteome</keyword>
<dbReference type="Proteomes" id="UP000009168">
    <property type="component" value="Unassembled WGS sequence"/>
</dbReference>
<dbReference type="InParanoid" id="I7MFA8"/>
<dbReference type="RefSeq" id="XP_001031423.2">
    <property type="nucleotide sequence ID" value="XM_001031423.2"/>
</dbReference>
<gene>
    <name evidence="1" type="ORF">TTHERM_00825550</name>
</gene>
<dbReference type="GeneID" id="7837003"/>
<protein>
    <submittedName>
        <fullName evidence="1">Uncharacterized protein</fullName>
    </submittedName>
</protein>
<dbReference type="KEGG" id="tet:TTHERM_00825550"/>
<dbReference type="AlphaFoldDB" id="I7MFA8"/>
<reference evidence="2" key="1">
    <citation type="journal article" date="2006" name="PLoS Biol.">
        <title>Macronuclear genome sequence of the ciliate Tetrahymena thermophila, a model eukaryote.</title>
        <authorList>
            <person name="Eisen J.A."/>
            <person name="Coyne R.S."/>
            <person name="Wu M."/>
            <person name="Wu D."/>
            <person name="Thiagarajan M."/>
            <person name="Wortman J.R."/>
            <person name="Badger J.H."/>
            <person name="Ren Q."/>
            <person name="Amedeo P."/>
            <person name="Jones K.M."/>
            <person name="Tallon L.J."/>
            <person name="Delcher A.L."/>
            <person name="Salzberg S.L."/>
            <person name="Silva J.C."/>
            <person name="Haas B.J."/>
            <person name="Majoros W.H."/>
            <person name="Farzad M."/>
            <person name="Carlton J.M."/>
            <person name="Smith R.K. Jr."/>
            <person name="Garg J."/>
            <person name="Pearlman R.E."/>
            <person name="Karrer K.M."/>
            <person name="Sun L."/>
            <person name="Manning G."/>
            <person name="Elde N.C."/>
            <person name="Turkewitz A.P."/>
            <person name="Asai D.J."/>
            <person name="Wilkes D.E."/>
            <person name="Wang Y."/>
            <person name="Cai H."/>
            <person name="Collins K."/>
            <person name="Stewart B.A."/>
            <person name="Lee S.R."/>
            <person name="Wilamowska K."/>
            <person name="Weinberg Z."/>
            <person name="Ruzzo W.L."/>
            <person name="Wloga D."/>
            <person name="Gaertig J."/>
            <person name="Frankel J."/>
            <person name="Tsao C.-C."/>
            <person name="Gorovsky M.A."/>
            <person name="Keeling P.J."/>
            <person name="Waller R.F."/>
            <person name="Patron N.J."/>
            <person name="Cherry J.M."/>
            <person name="Stover N.A."/>
            <person name="Krieger C.J."/>
            <person name="del Toro C."/>
            <person name="Ryder H.F."/>
            <person name="Williamson S.C."/>
            <person name="Barbeau R.A."/>
            <person name="Hamilton E.P."/>
            <person name="Orias E."/>
        </authorList>
    </citation>
    <scope>NUCLEOTIDE SEQUENCE [LARGE SCALE GENOMIC DNA]</scope>
    <source>
        <strain evidence="2">SB210</strain>
    </source>
</reference>
<evidence type="ECO:0000313" key="2">
    <source>
        <dbReference type="Proteomes" id="UP000009168"/>
    </source>
</evidence>
<proteinExistence type="predicted"/>
<sequence length="1003" mass="116508">MRLNHQQISTNIKENLKLNMFDTNLNQESRSKDVQSFKIPPRKQRKALSCNSKQWNNFFEAMRNMHEEQKKIRLSSQPQLRYQNIQKIMESNLHYKKLQRQLQQQAPEIDLEKNNLNQIVSNINNKGIVVATTTIKNVDHSIMSKSNRRFKSLESILNTIASRENGQDQIQNNQAKLQLQNSSNYSFSPDNNRFNSPTLLLQINQIQKNTNSSIDQQQELITKNNHKINNIPQSLVDIQSVNQSLIITQANSQPQLNNYSLQNIISDNQNNSPILSNRQEGKIHLKSKMSNNNSSNKEMQFTNQQTEGLISNQQKNLSNKVNFQKYQVFQSIKLQNTFENEQNNKKSLRLKMVNHNKSNSLANLTSIQQNTKQQLQEDSAFNQNSQFQLNQSKQTETLQLNNDTSTSTYAQQSVQTFRNQSKLSMRGKYQPISKPYQSSQSEIFGNIIKKMDLQKKQQEKQKEDSKLIKVMQKMESNESPLNFQQAHAISSFLLGSNNQSSPSIQQFTEQIDQHFSSTSPSSVIAMQKYSKILGDIDSKKQNLQDSLVEQIEQKQTQHNNIKINQDKVIEAQQEAQRMQFKRKIQRSNTQENMINLQNRYSKVSINQMFEQSHDFDTSFGFNSRKNQQQLQENIKQYQIVSEKNIKPAQREETTKLIWQKRKRSLNTFSDMLINQTQLSQIQLVNQSQFQQQLLQNQASSRYNYLDVKAETESIKHSLQLKKQKNLQAASLNKRKEFIDKIVTTKSNFHVSPTLNQNCMTIQTMKEDEVINMDKNVITKLQKLFQKQKPSTTDSPSRSPIKMCSPQNIIFQKESNGDFDLIINKPETGKNLNSSLREQTEENDTTNLTKQIKPLGAKSYSFSNRFSYKPQINQTNGFNPQERCQNQIDMIDQKQRSLSKLLHKKVITETCMPLRLNRNGISLTCRNHIHTLKNKQIPQNENNYNQKYQIFKGMSSLQTIPHDLNANTDLSIQLQKQQQQGSLTFNNQNDTDIIQIENLTNSNQ</sequence>
<accession>I7MFA8</accession>
<organism evidence="1 2">
    <name type="scientific">Tetrahymena thermophila (strain SB210)</name>
    <dbReference type="NCBI Taxonomy" id="312017"/>
    <lineage>
        <taxon>Eukaryota</taxon>
        <taxon>Sar</taxon>
        <taxon>Alveolata</taxon>
        <taxon>Ciliophora</taxon>
        <taxon>Intramacronucleata</taxon>
        <taxon>Oligohymenophorea</taxon>
        <taxon>Hymenostomatida</taxon>
        <taxon>Tetrahymenina</taxon>
        <taxon>Tetrahymenidae</taxon>
        <taxon>Tetrahymena</taxon>
    </lineage>
</organism>
<name>I7MFA8_TETTS</name>
<evidence type="ECO:0000313" key="1">
    <source>
        <dbReference type="EMBL" id="EAR83760.2"/>
    </source>
</evidence>
<dbReference type="EMBL" id="GG662507">
    <property type="protein sequence ID" value="EAR83760.2"/>
    <property type="molecule type" value="Genomic_DNA"/>
</dbReference>